<feature type="transmembrane region" description="Helical" evidence="1">
    <location>
        <begin position="263"/>
        <end position="283"/>
    </location>
</feature>
<dbReference type="EMBL" id="MWDQ01000138">
    <property type="protein sequence ID" value="OQB72181.1"/>
    <property type="molecule type" value="Genomic_DNA"/>
</dbReference>
<evidence type="ECO:0000313" key="2">
    <source>
        <dbReference type="EMBL" id="OQB72181.1"/>
    </source>
</evidence>
<evidence type="ECO:0000256" key="1">
    <source>
        <dbReference type="SAM" id="Phobius"/>
    </source>
</evidence>
<keyword evidence="1" id="KW-0812">Transmembrane</keyword>
<proteinExistence type="predicted"/>
<dbReference type="AlphaFoldDB" id="A0A1V6C5Q4"/>
<comment type="caution">
    <text evidence="2">The sequence shown here is derived from an EMBL/GenBank/DDBJ whole genome shotgun (WGS) entry which is preliminary data.</text>
</comment>
<keyword evidence="1" id="KW-0472">Membrane</keyword>
<protein>
    <submittedName>
        <fullName evidence="2">GspL periplasmic domain protein</fullName>
    </submittedName>
</protein>
<accession>A0A1V6C5Q4</accession>
<gene>
    <name evidence="2" type="ORF">BWX89_01424</name>
</gene>
<organism evidence="2">
    <name type="scientific">candidate division TA06 bacterium ADurb.Bin131</name>
    <dbReference type="NCBI Taxonomy" id="1852827"/>
    <lineage>
        <taxon>Bacteria</taxon>
        <taxon>Bacteria division TA06</taxon>
    </lineage>
</organism>
<dbReference type="Proteomes" id="UP000485562">
    <property type="component" value="Unassembled WGS sequence"/>
</dbReference>
<name>A0A1V6C5Q4_UNCT6</name>
<keyword evidence="1" id="KW-1133">Transmembrane helix</keyword>
<sequence>MGEKLNLIVYIRDKKFYLYSSGETKIQGIFENSEDTSDFFAKNKVNNLTLIFSRPLIFIRTLDFPFSNLSKISQVLPEESSALFPVPTEELELFWYPISREKTKTTVLILGIEKKRIEEWQKMKSSFKFSMKIGFEPFVLMNYLSKTISDRRYLLVFIDGNYIARYRVENNAIVEGSSSFFEPGSLEDTLNEIKSEETNLPLVLVGDITTSKNISGFRVILPKKSESCISIFLALFENSQNLSVSPNFKIFTVRYSEITVNPLLILVVCVYLCLAGIMFRPVLISKQYQEKVNSVNKKMEEVFKSAFPNVSRIVNPIIQAKEHLKNFQDVQQIMPKISVISIMSTISRVVPENVPFKVSQMSLRGNDLFLTCLTDTLENVEIISQIFKKADLFSSVKVGGIAPESGQITFNLLMKVKID</sequence>
<reference evidence="2" key="1">
    <citation type="submission" date="2017-02" db="EMBL/GenBank/DDBJ databases">
        <title>Delving into the versatile metabolic prowess of the omnipresent phylum Bacteroidetes.</title>
        <authorList>
            <person name="Nobu M.K."/>
            <person name="Mei R."/>
            <person name="Narihiro T."/>
            <person name="Kuroda K."/>
            <person name="Liu W.-T."/>
        </authorList>
    </citation>
    <scope>NUCLEOTIDE SEQUENCE</scope>
    <source>
        <strain evidence="2">ADurb.Bin131</strain>
    </source>
</reference>